<feature type="compositionally biased region" description="Polar residues" evidence="6">
    <location>
        <begin position="114"/>
        <end position="135"/>
    </location>
</feature>
<dbReference type="GO" id="GO:0005634">
    <property type="term" value="C:nucleus"/>
    <property type="evidence" value="ECO:0007669"/>
    <property type="project" value="UniProtKB-SubCell"/>
</dbReference>
<evidence type="ECO:0000256" key="3">
    <source>
        <dbReference type="ARBA" id="ARBA00023015"/>
    </source>
</evidence>
<comment type="subcellular location">
    <subcellularLocation>
        <location evidence="1">Nucleus</location>
    </subcellularLocation>
</comment>
<dbReference type="Proteomes" id="UP001381693">
    <property type="component" value="Unassembled WGS sequence"/>
</dbReference>
<dbReference type="InterPro" id="IPR038217">
    <property type="entry name" value="MRG_C_sf"/>
</dbReference>
<name>A0AAN9A698_HALRR</name>
<reference evidence="8 9" key="1">
    <citation type="submission" date="2023-11" db="EMBL/GenBank/DDBJ databases">
        <title>Halocaridina rubra genome assembly.</title>
        <authorList>
            <person name="Smith C."/>
        </authorList>
    </citation>
    <scope>NUCLEOTIDE SEQUENCE [LARGE SCALE GENOMIC DNA]</scope>
    <source>
        <strain evidence="8">EP-1</strain>
        <tissue evidence="8">Whole</tissue>
    </source>
</reference>
<dbReference type="GO" id="GO:0006355">
    <property type="term" value="P:regulation of DNA-templated transcription"/>
    <property type="evidence" value="ECO:0007669"/>
    <property type="project" value="InterPro"/>
</dbReference>
<feature type="domain" description="MRG" evidence="7">
    <location>
        <begin position="1"/>
        <end position="232"/>
    </location>
</feature>
<dbReference type="InterPro" id="IPR008676">
    <property type="entry name" value="MRG"/>
</dbReference>
<accession>A0AAN9A698</accession>
<comment type="caution">
    <text evidence="8">The sequence shown here is derived from an EMBL/GenBank/DDBJ whole genome shotgun (WGS) entry which is preliminary data.</text>
</comment>
<dbReference type="PANTHER" id="PTHR10880:SF15">
    <property type="entry name" value="MSL COMPLEX SUBUNIT 3"/>
    <property type="match status" value="1"/>
</dbReference>
<keyword evidence="4" id="KW-0804">Transcription</keyword>
<dbReference type="AlphaFoldDB" id="A0AAN9A698"/>
<keyword evidence="9" id="KW-1185">Reference proteome</keyword>
<dbReference type="GO" id="GO:0035267">
    <property type="term" value="C:NuA4 histone acetyltransferase complex"/>
    <property type="evidence" value="ECO:0007669"/>
    <property type="project" value="TreeGrafter"/>
</dbReference>
<evidence type="ECO:0000256" key="4">
    <source>
        <dbReference type="ARBA" id="ARBA00023163"/>
    </source>
</evidence>
<protein>
    <submittedName>
        <fullName evidence="8">Male-specific lethal 3</fullName>
    </submittedName>
</protein>
<keyword evidence="3" id="KW-0805">Transcription regulation</keyword>
<organism evidence="8 9">
    <name type="scientific">Halocaridina rubra</name>
    <name type="common">Hawaiian red shrimp</name>
    <dbReference type="NCBI Taxonomy" id="373956"/>
    <lineage>
        <taxon>Eukaryota</taxon>
        <taxon>Metazoa</taxon>
        <taxon>Ecdysozoa</taxon>
        <taxon>Arthropoda</taxon>
        <taxon>Crustacea</taxon>
        <taxon>Multicrustacea</taxon>
        <taxon>Malacostraca</taxon>
        <taxon>Eumalacostraca</taxon>
        <taxon>Eucarida</taxon>
        <taxon>Decapoda</taxon>
        <taxon>Pleocyemata</taxon>
        <taxon>Caridea</taxon>
        <taxon>Atyoidea</taxon>
        <taxon>Atyidae</taxon>
        <taxon>Halocaridina</taxon>
    </lineage>
</organism>
<evidence type="ECO:0000256" key="5">
    <source>
        <dbReference type="ARBA" id="ARBA00023242"/>
    </source>
</evidence>
<feature type="compositionally biased region" description="Basic and acidic residues" evidence="6">
    <location>
        <begin position="56"/>
        <end position="89"/>
    </location>
</feature>
<dbReference type="Gene3D" id="1.10.274.30">
    <property type="entry name" value="MRG domain"/>
    <property type="match status" value="2"/>
</dbReference>
<sequence length="237" mass="26789">MDGIRIVFDFHIETHLLYKKELKQAEKLRSAKPIFVKGEIDLTPELMQVDLKEIDESGSCKEDMDNEEPKVKPDKPSKEEEKAKPEGIGRRQLRSKRLLSSDACPLVEREKLPPTQTCESGRSTPTTITSGASTAGVSGLGSGGMDCTTLYQNVQPLLRDWTLLPEAFRDPPPPSLLYGPLHLLRLFVKFPEILYRMNLPELKRKIILKHVELFLEYVSSHSEELFPESGYVPSLSI</sequence>
<dbReference type="PANTHER" id="PTHR10880">
    <property type="entry name" value="MORTALITY FACTOR 4-LIKE PROTEIN"/>
    <property type="match status" value="1"/>
</dbReference>
<evidence type="ECO:0000313" key="9">
    <source>
        <dbReference type="Proteomes" id="UP001381693"/>
    </source>
</evidence>
<evidence type="ECO:0000259" key="7">
    <source>
        <dbReference type="Pfam" id="PF05712"/>
    </source>
</evidence>
<evidence type="ECO:0000313" key="8">
    <source>
        <dbReference type="EMBL" id="KAK7082206.1"/>
    </source>
</evidence>
<keyword evidence="2" id="KW-0156">Chromatin regulator</keyword>
<dbReference type="Pfam" id="PF05712">
    <property type="entry name" value="MRG"/>
    <property type="match status" value="1"/>
</dbReference>
<dbReference type="PROSITE" id="PS51640">
    <property type="entry name" value="MRG"/>
    <property type="match status" value="1"/>
</dbReference>
<dbReference type="GO" id="GO:0006325">
    <property type="term" value="P:chromatin organization"/>
    <property type="evidence" value="ECO:0007669"/>
    <property type="project" value="UniProtKB-KW"/>
</dbReference>
<feature type="region of interest" description="Disordered" evidence="6">
    <location>
        <begin position="113"/>
        <end position="135"/>
    </location>
</feature>
<dbReference type="InterPro" id="IPR026541">
    <property type="entry name" value="MRG_dom"/>
</dbReference>
<proteinExistence type="predicted"/>
<gene>
    <name evidence="8" type="primary">MSL3</name>
    <name evidence="8" type="ORF">SK128_019911</name>
</gene>
<feature type="region of interest" description="Disordered" evidence="6">
    <location>
        <begin position="56"/>
        <end position="94"/>
    </location>
</feature>
<dbReference type="GO" id="GO:0072487">
    <property type="term" value="C:MSL complex"/>
    <property type="evidence" value="ECO:0007669"/>
    <property type="project" value="TreeGrafter"/>
</dbReference>
<keyword evidence="5" id="KW-0539">Nucleus</keyword>
<evidence type="ECO:0000256" key="6">
    <source>
        <dbReference type="SAM" id="MobiDB-lite"/>
    </source>
</evidence>
<evidence type="ECO:0000256" key="1">
    <source>
        <dbReference type="ARBA" id="ARBA00004123"/>
    </source>
</evidence>
<evidence type="ECO:0000256" key="2">
    <source>
        <dbReference type="ARBA" id="ARBA00022853"/>
    </source>
</evidence>
<dbReference type="EMBL" id="JAXCGZ010004139">
    <property type="protein sequence ID" value="KAK7082206.1"/>
    <property type="molecule type" value="Genomic_DNA"/>
</dbReference>